<dbReference type="Pfam" id="PF02517">
    <property type="entry name" value="Rce1-like"/>
    <property type="match status" value="1"/>
</dbReference>
<name>A0A939RVQ8_9CELL</name>
<dbReference type="GO" id="GO:0004175">
    <property type="term" value="F:endopeptidase activity"/>
    <property type="evidence" value="ECO:0007669"/>
    <property type="project" value="UniProtKB-ARBA"/>
</dbReference>
<keyword evidence="3" id="KW-0482">Metalloprotease</keyword>
<dbReference type="InterPro" id="IPR003675">
    <property type="entry name" value="Rce1/LyrA-like_dom"/>
</dbReference>
<feature type="domain" description="CAAX prenyl protease 2/Lysostaphin resistance protein A-like" evidence="2">
    <location>
        <begin position="165"/>
        <end position="256"/>
    </location>
</feature>
<feature type="transmembrane region" description="Helical" evidence="1">
    <location>
        <begin position="56"/>
        <end position="73"/>
    </location>
</feature>
<gene>
    <name evidence="3" type="ORF">J4G33_06200</name>
</gene>
<feature type="transmembrane region" description="Helical" evidence="1">
    <location>
        <begin position="23"/>
        <end position="44"/>
    </location>
</feature>
<dbReference type="Proteomes" id="UP000664209">
    <property type="component" value="Unassembled WGS sequence"/>
</dbReference>
<keyword evidence="1" id="KW-1133">Transmembrane helix</keyword>
<evidence type="ECO:0000313" key="3">
    <source>
        <dbReference type="EMBL" id="MBO1751391.1"/>
    </source>
</evidence>
<organism evidence="3 4">
    <name type="scientific">Actinotalea soli</name>
    <dbReference type="NCBI Taxonomy" id="2819234"/>
    <lineage>
        <taxon>Bacteria</taxon>
        <taxon>Bacillati</taxon>
        <taxon>Actinomycetota</taxon>
        <taxon>Actinomycetes</taxon>
        <taxon>Micrococcales</taxon>
        <taxon>Cellulomonadaceae</taxon>
        <taxon>Actinotalea</taxon>
    </lineage>
</organism>
<accession>A0A939RVQ8</accession>
<feature type="transmembrane region" description="Helical" evidence="1">
    <location>
        <begin position="93"/>
        <end position="111"/>
    </location>
</feature>
<dbReference type="AlphaFoldDB" id="A0A939RVQ8"/>
<dbReference type="EMBL" id="JAGEMK010000002">
    <property type="protein sequence ID" value="MBO1751391.1"/>
    <property type="molecule type" value="Genomic_DNA"/>
</dbReference>
<evidence type="ECO:0000313" key="4">
    <source>
        <dbReference type="Proteomes" id="UP000664209"/>
    </source>
</evidence>
<keyword evidence="1" id="KW-0472">Membrane</keyword>
<evidence type="ECO:0000259" key="2">
    <source>
        <dbReference type="Pfam" id="PF02517"/>
    </source>
</evidence>
<evidence type="ECO:0000256" key="1">
    <source>
        <dbReference type="SAM" id="Phobius"/>
    </source>
</evidence>
<feature type="transmembrane region" description="Helical" evidence="1">
    <location>
        <begin position="123"/>
        <end position="144"/>
    </location>
</feature>
<comment type="caution">
    <text evidence="3">The sequence shown here is derived from an EMBL/GenBank/DDBJ whole genome shotgun (WGS) entry which is preliminary data.</text>
</comment>
<dbReference type="GO" id="GO:0008237">
    <property type="term" value="F:metallopeptidase activity"/>
    <property type="evidence" value="ECO:0007669"/>
    <property type="project" value="UniProtKB-KW"/>
</dbReference>
<protein>
    <submittedName>
        <fullName evidence="3">CPBP family intramembrane metalloprotease</fullName>
    </submittedName>
</protein>
<keyword evidence="3" id="KW-0378">Hydrolase</keyword>
<sequence>MLGVVAVAVVAVAVVVGPVEVAWSAGIDLASALLHLALLAPLALIAARGKPGARRALVTAGGLLCVTFVVHGLPRVGPFADLDWNWQGKTIELVWLTVLLMLLAGWAREEVGVRRPLPGTSARVLPVIVGIFLVPAGLVVLAHVTGEGTTGEVSAEGFLYDSGHANLVEELLWRGALLALLDRALGTPRRFFGARVGWGLVLTTLSFGLGHGLLVTADGLVVSPGQVLVTGVLGLLFGWVRARTGSVWLAYLAHCAPELGVHVGQVASNLL</sequence>
<keyword evidence="1" id="KW-0812">Transmembrane</keyword>
<dbReference type="RefSeq" id="WP_208055050.1">
    <property type="nucleotide sequence ID" value="NZ_JAGEMK010000002.1"/>
</dbReference>
<keyword evidence="4" id="KW-1185">Reference proteome</keyword>
<feature type="transmembrane region" description="Helical" evidence="1">
    <location>
        <begin position="220"/>
        <end position="240"/>
    </location>
</feature>
<reference evidence="3" key="1">
    <citation type="submission" date="2021-03" db="EMBL/GenBank/DDBJ databases">
        <title>Actinotalea soli sp. nov., isolated from soil.</title>
        <authorList>
            <person name="Ping W."/>
            <person name="Zhang J."/>
        </authorList>
    </citation>
    <scope>NUCLEOTIDE SEQUENCE</scope>
    <source>
        <strain evidence="3">BY-33</strain>
    </source>
</reference>
<feature type="transmembrane region" description="Helical" evidence="1">
    <location>
        <begin position="193"/>
        <end position="214"/>
    </location>
</feature>
<proteinExistence type="predicted"/>
<dbReference type="GO" id="GO:0080120">
    <property type="term" value="P:CAAX-box protein maturation"/>
    <property type="evidence" value="ECO:0007669"/>
    <property type="project" value="UniProtKB-ARBA"/>
</dbReference>
<keyword evidence="3" id="KW-0645">Protease</keyword>